<sequence length="121" mass="13821">MDTLVIKKMIGFCKAIFPSVGYAYNIIPTYTSGHLGYVIASKTKNAKLEDAIRDPPANCKFYTKEVHKAAFCLPKCYDDVSYVPFFQLFIANCHPKDFAMFNCGETCTDLGMERWFSFKRD</sequence>
<organism evidence="5 6">
    <name type="scientific">Hymenolepis diminuta</name>
    <name type="common">Rat tapeworm</name>
    <dbReference type="NCBI Taxonomy" id="6216"/>
    <lineage>
        <taxon>Eukaryota</taxon>
        <taxon>Metazoa</taxon>
        <taxon>Spiralia</taxon>
        <taxon>Lophotrochozoa</taxon>
        <taxon>Platyhelminthes</taxon>
        <taxon>Cestoda</taxon>
        <taxon>Eucestoda</taxon>
        <taxon>Cyclophyllidea</taxon>
        <taxon>Hymenolepididae</taxon>
        <taxon>Hymenolepis</taxon>
    </lineage>
</organism>
<dbReference type="SUPFAM" id="SSF53335">
    <property type="entry name" value="S-adenosyl-L-methionine-dependent methyltransferases"/>
    <property type="match status" value="1"/>
</dbReference>
<evidence type="ECO:0000313" key="6">
    <source>
        <dbReference type="Proteomes" id="UP000274504"/>
    </source>
</evidence>
<dbReference type="GO" id="GO:0008295">
    <property type="term" value="P:spermidine biosynthetic process"/>
    <property type="evidence" value="ECO:0007669"/>
    <property type="project" value="TreeGrafter"/>
</dbReference>
<gene>
    <name evidence="5" type="ORF">HDID_LOCUS11160</name>
</gene>
<protein>
    <recommendedName>
        <fullName evidence="4">PABS domain-containing protein</fullName>
    </recommendedName>
</protein>
<proteinExistence type="inferred from homology"/>
<accession>A0A3P6ZVG0</accession>
<evidence type="ECO:0000256" key="3">
    <source>
        <dbReference type="PROSITE-ProRule" id="PRU00354"/>
    </source>
</evidence>
<evidence type="ECO:0000256" key="2">
    <source>
        <dbReference type="ARBA" id="ARBA00022679"/>
    </source>
</evidence>
<name>A0A3P6ZVG0_HYMDI</name>
<dbReference type="InterPro" id="IPR029063">
    <property type="entry name" value="SAM-dependent_MTases_sf"/>
</dbReference>
<dbReference type="PROSITE" id="PS51006">
    <property type="entry name" value="PABS_2"/>
    <property type="match status" value="1"/>
</dbReference>
<comment type="caution">
    <text evidence="3">Lacks conserved residue(s) required for the propagation of feature annotation.</text>
</comment>
<keyword evidence="3" id="KW-0620">Polyamine biosynthesis</keyword>
<dbReference type="InterPro" id="IPR001045">
    <property type="entry name" value="Spermi_synthase"/>
</dbReference>
<evidence type="ECO:0000313" key="5">
    <source>
        <dbReference type="EMBL" id="VDL64962.1"/>
    </source>
</evidence>
<dbReference type="PANTHER" id="PTHR11558:SF11">
    <property type="entry name" value="SPERMIDINE SYNTHASE"/>
    <property type="match status" value="1"/>
</dbReference>
<dbReference type="EMBL" id="UYSG01012696">
    <property type="protein sequence ID" value="VDL64962.1"/>
    <property type="molecule type" value="Genomic_DNA"/>
</dbReference>
<evidence type="ECO:0000259" key="4">
    <source>
        <dbReference type="PROSITE" id="PS51006"/>
    </source>
</evidence>
<dbReference type="PANTHER" id="PTHR11558">
    <property type="entry name" value="SPERMIDINE/SPERMINE SYNTHASE"/>
    <property type="match status" value="1"/>
</dbReference>
<comment type="similarity">
    <text evidence="1">Belongs to the spermidine/spermine synthase family.</text>
</comment>
<dbReference type="OrthoDB" id="38125at2759"/>
<dbReference type="InterPro" id="IPR030374">
    <property type="entry name" value="PABS"/>
</dbReference>
<dbReference type="AlphaFoldDB" id="A0A3P6ZVG0"/>
<evidence type="ECO:0000256" key="1">
    <source>
        <dbReference type="ARBA" id="ARBA00007867"/>
    </source>
</evidence>
<dbReference type="GO" id="GO:0004766">
    <property type="term" value="F:spermidine synthase activity"/>
    <property type="evidence" value="ECO:0007669"/>
    <property type="project" value="TreeGrafter"/>
</dbReference>
<dbReference type="Gene3D" id="3.40.50.150">
    <property type="entry name" value="Vaccinia Virus protein VP39"/>
    <property type="match status" value="1"/>
</dbReference>
<dbReference type="Proteomes" id="UP000274504">
    <property type="component" value="Unassembled WGS sequence"/>
</dbReference>
<reference evidence="5 6" key="1">
    <citation type="submission" date="2018-11" db="EMBL/GenBank/DDBJ databases">
        <authorList>
            <consortium name="Pathogen Informatics"/>
        </authorList>
    </citation>
    <scope>NUCLEOTIDE SEQUENCE [LARGE SCALE GENOMIC DNA]</scope>
</reference>
<keyword evidence="2 3" id="KW-0808">Transferase</keyword>
<dbReference type="GO" id="GO:0005829">
    <property type="term" value="C:cytosol"/>
    <property type="evidence" value="ECO:0007669"/>
    <property type="project" value="TreeGrafter"/>
</dbReference>
<feature type="domain" description="PABS" evidence="4">
    <location>
        <begin position="1"/>
        <end position="42"/>
    </location>
</feature>